<dbReference type="Gene3D" id="1.20.58.60">
    <property type="match status" value="1"/>
</dbReference>
<feature type="coiled-coil region" evidence="8">
    <location>
        <begin position="944"/>
        <end position="971"/>
    </location>
</feature>
<dbReference type="GO" id="GO:0048471">
    <property type="term" value="C:perinuclear region of cytoplasm"/>
    <property type="evidence" value="ECO:0000318"/>
    <property type="project" value="GO_Central"/>
</dbReference>
<evidence type="ECO:0000256" key="7">
    <source>
        <dbReference type="PROSITE-ProRule" id="PRU00385"/>
    </source>
</evidence>
<evidence type="ECO:0000256" key="8">
    <source>
        <dbReference type="SAM" id="Coils"/>
    </source>
</evidence>
<dbReference type="GO" id="GO:0031965">
    <property type="term" value="C:nuclear membrane"/>
    <property type="evidence" value="ECO:0007669"/>
    <property type="project" value="UniProtKB-SubCell"/>
</dbReference>
<feature type="region of interest" description="Disordered" evidence="9">
    <location>
        <begin position="299"/>
        <end position="346"/>
    </location>
</feature>
<feature type="region of interest" description="Disordered" evidence="9">
    <location>
        <begin position="101"/>
        <end position="146"/>
    </location>
</feature>
<feature type="compositionally biased region" description="Polar residues" evidence="9">
    <location>
        <begin position="535"/>
        <end position="547"/>
    </location>
</feature>
<feature type="compositionally biased region" description="Basic and acidic residues" evidence="9">
    <location>
        <begin position="127"/>
        <end position="146"/>
    </location>
</feature>
<keyword evidence="5 7" id="KW-0472">Membrane</keyword>
<organism evidence="11 12">
    <name type="scientific">Tribolium castaneum</name>
    <name type="common">Red flour beetle</name>
    <dbReference type="NCBI Taxonomy" id="7070"/>
    <lineage>
        <taxon>Eukaryota</taxon>
        <taxon>Metazoa</taxon>
        <taxon>Ecdysozoa</taxon>
        <taxon>Arthropoda</taxon>
        <taxon>Hexapoda</taxon>
        <taxon>Insecta</taxon>
        <taxon>Pterygota</taxon>
        <taxon>Neoptera</taxon>
        <taxon>Endopterygota</taxon>
        <taxon>Coleoptera</taxon>
        <taxon>Polyphaga</taxon>
        <taxon>Cucujiformia</taxon>
        <taxon>Tenebrionidae</taxon>
        <taxon>Tenebrionidae incertae sedis</taxon>
        <taxon>Tribolium</taxon>
    </lineage>
</organism>
<gene>
    <name evidence="11" type="primary">AUGUSTUS-3.0.2_34520</name>
    <name evidence="11" type="ORF">TcasGA2_TC034520</name>
</gene>
<dbReference type="GO" id="GO:0005635">
    <property type="term" value="C:nuclear envelope"/>
    <property type="evidence" value="ECO:0000318"/>
    <property type="project" value="GO_Central"/>
</dbReference>
<keyword evidence="8" id="KW-0175">Coiled coil</keyword>
<evidence type="ECO:0000256" key="2">
    <source>
        <dbReference type="ARBA" id="ARBA00008619"/>
    </source>
</evidence>
<feature type="domain" description="KASH" evidence="10">
    <location>
        <begin position="1006"/>
        <end position="1061"/>
    </location>
</feature>
<evidence type="ECO:0000313" key="12">
    <source>
        <dbReference type="Proteomes" id="UP000007266"/>
    </source>
</evidence>
<dbReference type="AlphaFoldDB" id="A0A139WP18"/>
<dbReference type="GO" id="GO:0019894">
    <property type="term" value="F:kinesin binding"/>
    <property type="evidence" value="ECO:0000318"/>
    <property type="project" value="GO_Central"/>
</dbReference>
<dbReference type="Proteomes" id="UP000007266">
    <property type="component" value="Linkage group 1"/>
</dbReference>
<feature type="compositionally biased region" description="Low complexity" evidence="9">
    <location>
        <begin position="548"/>
        <end position="560"/>
    </location>
</feature>
<dbReference type="InterPro" id="IPR012315">
    <property type="entry name" value="KASH"/>
</dbReference>
<evidence type="ECO:0000259" key="10">
    <source>
        <dbReference type="PROSITE" id="PS51049"/>
    </source>
</evidence>
<dbReference type="GO" id="GO:0007010">
    <property type="term" value="P:cytoskeleton organization"/>
    <property type="evidence" value="ECO:0000318"/>
    <property type="project" value="GO_Central"/>
</dbReference>
<dbReference type="SUPFAM" id="SSF46966">
    <property type="entry name" value="Spectrin repeat"/>
    <property type="match status" value="1"/>
</dbReference>
<dbReference type="STRING" id="7070.A0A139WP18"/>
<keyword evidence="6" id="KW-0539">Nucleus</keyword>
<reference evidence="11 12" key="1">
    <citation type="journal article" date="2008" name="Nature">
        <title>The genome of the model beetle and pest Tribolium castaneum.</title>
        <authorList>
            <consortium name="Tribolium Genome Sequencing Consortium"/>
            <person name="Richards S."/>
            <person name="Gibbs R.A."/>
            <person name="Weinstock G.M."/>
            <person name="Brown S.J."/>
            <person name="Denell R."/>
            <person name="Beeman R.W."/>
            <person name="Gibbs R."/>
            <person name="Beeman R.W."/>
            <person name="Brown S.J."/>
            <person name="Bucher G."/>
            <person name="Friedrich M."/>
            <person name="Grimmelikhuijzen C.J."/>
            <person name="Klingler M."/>
            <person name="Lorenzen M."/>
            <person name="Richards S."/>
            <person name="Roth S."/>
            <person name="Schroder R."/>
            <person name="Tautz D."/>
            <person name="Zdobnov E.M."/>
            <person name="Muzny D."/>
            <person name="Gibbs R.A."/>
            <person name="Weinstock G.M."/>
            <person name="Attaway T."/>
            <person name="Bell S."/>
            <person name="Buhay C.J."/>
            <person name="Chandrabose M.N."/>
            <person name="Chavez D."/>
            <person name="Clerk-Blankenburg K.P."/>
            <person name="Cree A."/>
            <person name="Dao M."/>
            <person name="Davis C."/>
            <person name="Chacko J."/>
            <person name="Dinh H."/>
            <person name="Dugan-Rocha S."/>
            <person name="Fowler G."/>
            <person name="Garner T.T."/>
            <person name="Garnes J."/>
            <person name="Gnirke A."/>
            <person name="Hawes A."/>
            <person name="Hernandez J."/>
            <person name="Hines S."/>
            <person name="Holder M."/>
            <person name="Hume J."/>
            <person name="Jhangiani S.N."/>
            <person name="Joshi V."/>
            <person name="Khan Z.M."/>
            <person name="Jackson L."/>
            <person name="Kovar C."/>
            <person name="Kowis A."/>
            <person name="Lee S."/>
            <person name="Lewis L.R."/>
            <person name="Margolis J."/>
            <person name="Morgan M."/>
            <person name="Nazareth L.V."/>
            <person name="Nguyen N."/>
            <person name="Okwuonu G."/>
            <person name="Parker D."/>
            <person name="Richards S."/>
            <person name="Ruiz S.J."/>
            <person name="Santibanez J."/>
            <person name="Savard J."/>
            <person name="Scherer S.E."/>
            <person name="Schneider B."/>
            <person name="Sodergren E."/>
            <person name="Tautz D."/>
            <person name="Vattahil S."/>
            <person name="Villasana D."/>
            <person name="White C.S."/>
            <person name="Wright R."/>
            <person name="Park Y."/>
            <person name="Beeman R.W."/>
            <person name="Lord J."/>
            <person name="Oppert B."/>
            <person name="Lorenzen M."/>
            <person name="Brown S."/>
            <person name="Wang L."/>
            <person name="Savard J."/>
            <person name="Tautz D."/>
            <person name="Richards S."/>
            <person name="Weinstock G."/>
            <person name="Gibbs R.A."/>
            <person name="Liu Y."/>
            <person name="Worley K."/>
            <person name="Weinstock G."/>
            <person name="Elsik C.G."/>
            <person name="Reese J.T."/>
            <person name="Elhaik E."/>
            <person name="Landan G."/>
            <person name="Graur D."/>
            <person name="Arensburger P."/>
            <person name="Atkinson P."/>
            <person name="Beeman R.W."/>
            <person name="Beidler J."/>
            <person name="Brown S.J."/>
            <person name="Demuth J.P."/>
            <person name="Drury D.W."/>
            <person name="Du Y.Z."/>
            <person name="Fujiwara H."/>
            <person name="Lorenzen M."/>
            <person name="Maselli V."/>
            <person name="Osanai M."/>
            <person name="Park Y."/>
            <person name="Robertson H.M."/>
            <person name="Tu Z."/>
            <person name="Wang J.J."/>
            <person name="Wang S."/>
            <person name="Richards S."/>
            <person name="Song H."/>
            <person name="Zhang L."/>
            <person name="Sodergren E."/>
            <person name="Werner D."/>
            <person name="Stanke M."/>
            <person name="Morgenstern B."/>
            <person name="Solovyev V."/>
            <person name="Kosarev P."/>
            <person name="Brown G."/>
            <person name="Chen H.C."/>
            <person name="Ermolaeva O."/>
            <person name="Hlavina W."/>
            <person name="Kapustin Y."/>
            <person name="Kiryutin B."/>
            <person name="Kitts P."/>
            <person name="Maglott D."/>
            <person name="Pruitt K."/>
            <person name="Sapojnikov V."/>
            <person name="Souvorov A."/>
            <person name="Mackey A.J."/>
            <person name="Waterhouse R.M."/>
            <person name="Wyder S."/>
            <person name="Zdobnov E.M."/>
            <person name="Zdobnov E.M."/>
            <person name="Wyder S."/>
            <person name="Kriventseva E.V."/>
            <person name="Kadowaki T."/>
            <person name="Bork P."/>
            <person name="Aranda M."/>
            <person name="Bao R."/>
            <person name="Beermann A."/>
            <person name="Berns N."/>
            <person name="Bolognesi R."/>
            <person name="Bonneton F."/>
            <person name="Bopp D."/>
            <person name="Brown S.J."/>
            <person name="Bucher G."/>
            <person name="Butts T."/>
            <person name="Chaumot A."/>
            <person name="Denell R.E."/>
            <person name="Ferrier D.E."/>
            <person name="Friedrich M."/>
            <person name="Gordon C.M."/>
            <person name="Jindra M."/>
            <person name="Klingler M."/>
            <person name="Lan Q."/>
            <person name="Lattorff H.M."/>
            <person name="Laudet V."/>
            <person name="von Levetsow C."/>
            <person name="Liu Z."/>
            <person name="Lutz R."/>
            <person name="Lynch J.A."/>
            <person name="da Fonseca R.N."/>
            <person name="Posnien N."/>
            <person name="Reuter R."/>
            <person name="Roth S."/>
            <person name="Savard J."/>
            <person name="Schinko J.B."/>
            <person name="Schmitt C."/>
            <person name="Schoppmeier M."/>
            <person name="Schroder R."/>
            <person name="Shippy T.D."/>
            <person name="Simonnet F."/>
            <person name="Marques-Souza H."/>
            <person name="Tautz D."/>
            <person name="Tomoyasu Y."/>
            <person name="Trauner J."/>
            <person name="Van der Zee M."/>
            <person name="Vervoort M."/>
            <person name="Wittkopp N."/>
            <person name="Wimmer E.A."/>
            <person name="Yang X."/>
            <person name="Jones A.K."/>
            <person name="Sattelle D.B."/>
            <person name="Ebert P.R."/>
            <person name="Nelson D."/>
            <person name="Scott J.G."/>
            <person name="Beeman R.W."/>
            <person name="Muthukrishnan S."/>
            <person name="Kramer K.J."/>
            <person name="Arakane Y."/>
            <person name="Beeman R.W."/>
            <person name="Zhu Q."/>
            <person name="Hogenkamp D."/>
            <person name="Dixit R."/>
            <person name="Oppert B."/>
            <person name="Jiang H."/>
            <person name="Zou Z."/>
            <person name="Marshall J."/>
            <person name="Elpidina E."/>
            <person name="Vinokurov K."/>
            <person name="Oppert C."/>
            <person name="Zou Z."/>
            <person name="Evans J."/>
            <person name="Lu Z."/>
            <person name="Zhao P."/>
            <person name="Sumathipala N."/>
            <person name="Altincicek B."/>
            <person name="Vilcinskas A."/>
            <person name="Williams M."/>
            <person name="Hultmark D."/>
            <person name="Hetru C."/>
            <person name="Jiang H."/>
            <person name="Grimmelikhuijzen C.J."/>
            <person name="Hauser F."/>
            <person name="Cazzamali G."/>
            <person name="Williamson M."/>
            <person name="Park Y."/>
            <person name="Li B."/>
            <person name="Tanaka Y."/>
            <person name="Predel R."/>
            <person name="Neupert S."/>
            <person name="Schachtner J."/>
            <person name="Verleyen P."/>
            <person name="Raible F."/>
            <person name="Bork P."/>
            <person name="Friedrich M."/>
            <person name="Walden K.K."/>
            <person name="Robertson H.M."/>
            <person name="Angeli S."/>
            <person name="Foret S."/>
            <person name="Bucher G."/>
            <person name="Schuetz S."/>
            <person name="Maleszka R."/>
            <person name="Wimmer E.A."/>
            <person name="Beeman R.W."/>
            <person name="Lorenzen M."/>
            <person name="Tomoyasu Y."/>
            <person name="Miller S.C."/>
            <person name="Grossmann D."/>
            <person name="Bucher G."/>
        </authorList>
    </citation>
    <scope>NUCLEOTIDE SEQUENCE [LARGE SCALE GENOMIC DNA]</scope>
    <source>
        <strain evidence="11 12">Georgia GA2</strain>
    </source>
</reference>
<evidence type="ECO:0000256" key="9">
    <source>
        <dbReference type="SAM" id="MobiDB-lite"/>
    </source>
</evidence>
<dbReference type="GO" id="GO:0006997">
    <property type="term" value="P:nucleus organization"/>
    <property type="evidence" value="ECO:0000318"/>
    <property type="project" value="GO_Central"/>
</dbReference>
<dbReference type="SMART" id="SM01249">
    <property type="entry name" value="KASH"/>
    <property type="match status" value="1"/>
</dbReference>
<feature type="region of interest" description="Disordered" evidence="9">
    <location>
        <begin position="535"/>
        <end position="560"/>
    </location>
</feature>
<comment type="similarity">
    <text evidence="2">Belongs to the nesprin family.</text>
</comment>
<dbReference type="PANTHER" id="PTHR21524">
    <property type="entry name" value="SPECTRIN REPEAT CONTAINING NUCLEAR ENVELOPE PROTEIN 2"/>
    <property type="match status" value="1"/>
</dbReference>
<protein>
    <recommendedName>
        <fullName evidence="10">KASH domain-containing protein</fullName>
    </recommendedName>
</protein>
<name>A0A139WP18_TRICA</name>
<evidence type="ECO:0000256" key="4">
    <source>
        <dbReference type="ARBA" id="ARBA00022989"/>
    </source>
</evidence>
<comment type="subcellular location">
    <subcellularLocation>
        <location evidence="1">Nucleus membrane</location>
    </subcellularLocation>
</comment>
<feature type="topological domain" description="Cytoplasmic" evidence="7">
    <location>
        <begin position="1"/>
        <end position="1014"/>
    </location>
</feature>
<dbReference type="PANTHER" id="PTHR21524:SF5">
    <property type="entry name" value="SPECTRIN REPEAT CONTAINING NUCLEAR ENVELOPE PROTEIN 2"/>
    <property type="match status" value="1"/>
</dbReference>
<keyword evidence="3 7" id="KW-0812">Transmembrane</keyword>
<dbReference type="PROSITE" id="PS51049">
    <property type="entry name" value="KASH"/>
    <property type="match status" value="1"/>
</dbReference>
<feature type="compositionally biased region" description="Polar residues" evidence="9">
    <location>
        <begin position="326"/>
        <end position="346"/>
    </location>
</feature>
<evidence type="ECO:0000256" key="3">
    <source>
        <dbReference type="ARBA" id="ARBA00022692"/>
    </source>
</evidence>
<evidence type="ECO:0000256" key="1">
    <source>
        <dbReference type="ARBA" id="ARBA00004126"/>
    </source>
</evidence>
<keyword evidence="4" id="KW-1133">Transmembrane helix</keyword>
<feature type="region of interest" description="Disordered" evidence="9">
    <location>
        <begin position="985"/>
        <end position="1005"/>
    </location>
</feature>
<dbReference type="Pfam" id="PF10541">
    <property type="entry name" value="KASH"/>
    <property type="match status" value="1"/>
</dbReference>
<keyword evidence="12" id="KW-1185">Reference proteome</keyword>
<sequence length="1061" mass="120899">MPVGTSKYNQMQRNCYLHPITIFPTEIEAKALELKVLHRDIENHGKIVSSVVKLCKRPDASCNTVNVRRIANGLERRWHLLFLRSLEWQCYLETLSKKENCRNTSTSSDETDSDCYDEPVNKYPRLSSRDHSGIESRTSSENECGHNQEISNSSLIFQDVMNKNAATLFTPTSEDTVDGKCFRFGEDTSHFTRSNRKAPNLGTYYFKHEDTDSDLEKMEQHSVLSKPEVQSTVEETSEEEWTYTKNTDEAEVKSKPVPEETIRKLVQKAEELVSPDKCRKLDRINSINKMSRVKKWLSMEKPDDSCDASGEDDERESQISEDFDESTITCRHNSQNTSFTELNHSESTPKINLRQRKYTANRPWSVSCISQLDQTSSTKIIQNDITNFSISESALHKLAFTSKNLERADAVSANSIGVNGNNSTSSTVEETCNLQEKTSPNRRRRLKFKKKCGKIDLHTPYSPIGPKNRNLLIKSGSFSGSSNKFNFTERHTSSDPPAVDLYQGKYETSTTSGADSEEDLSKRIPSFKLGSKTHYLNSNLRNSSPGKSNTTEEQSSSLSEQAAWDSYQEKYLSEAYSETHDSDAARKLLEFGEDYRNFLDSQSDWSTNPDFSPTFRRRTLVPLSAPESDSDTESLRQLLNSSRDQLNYTKSIYKRQASLGINEYLVANEIDEMMSTCDRHFDLLTNVEKKSDELAISKIDKGIVAELLTQWTNLRNDVAKMQEYRNLQKDISFMKNLLLKMETFDSDCMFNLESVDDLPKEVDYCEKKLEDIYEHKKKLLALNVAVHRFVVENKEYGGSPLKTDISEMYRMWENLLTNTNERLAQLRPLLQQWKTLDNRLEQLQVDLRSDEKTLHLLDTALQGGVLSDQTASYVRDVAKLLSETTVVQGCKIPELFTEGGSLSDSGISDEGSEHEIGERERRLAAIRRLVRQLEVVLAPDCKARLKMAERLNAAEEELKALQKRCRSLIACTAAYSLPVRPCDEQREHEAAKDPDDDDPDEPATNSSWFRRVMRASVPFQVVIITLLCVACLLEPQCCDNMNNFAMSLSPQLRYIKGPPPI</sequence>
<feature type="compositionally biased region" description="Basic and acidic residues" evidence="9">
    <location>
        <begin position="246"/>
        <end position="255"/>
    </location>
</feature>
<feature type="topological domain" description="Perinuclear space" evidence="7">
    <location>
        <begin position="1036"/>
        <end position="1061"/>
    </location>
</feature>
<proteinExistence type="inferred from homology"/>
<dbReference type="GO" id="GO:0007097">
    <property type="term" value="P:nuclear migration"/>
    <property type="evidence" value="ECO:0000318"/>
    <property type="project" value="GO_Central"/>
</dbReference>
<feature type="region of interest" description="Disordered" evidence="9">
    <location>
        <begin position="222"/>
        <end position="255"/>
    </location>
</feature>
<dbReference type="EMBL" id="KQ971307">
    <property type="protein sequence ID" value="KYB29673.1"/>
    <property type="molecule type" value="Genomic_DNA"/>
</dbReference>
<feature type="compositionally biased region" description="Acidic residues" evidence="9">
    <location>
        <begin position="305"/>
        <end position="325"/>
    </location>
</feature>
<accession>A0A139WP18</accession>
<feature type="region of interest" description="Disordered" evidence="9">
    <location>
        <begin position="484"/>
        <end position="521"/>
    </location>
</feature>
<evidence type="ECO:0000256" key="6">
    <source>
        <dbReference type="ARBA" id="ARBA00023242"/>
    </source>
</evidence>
<dbReference type="InParanoid" id="A0A139WP18"/>
<reference evidence="11 12" key="2">
    <citation type="journal article" date="2010" name="Nucleic Acids Res.">
        <title>BeetleBase in 2010: revisions to provide comprehensive genomic information for Tribolium castaneum.</title>
        <authorList>
            <person name="Kim H.S."/>
            <person name="Murphy T."/>
            <person name="Xia J."/>
            <person name="Caragea D."/>
            <person name="Park Y."/>
            <person name="Beeman R.W."/>
            <person name="Lorenzen M.D."/>
            <person name="Butcher S."/>
            <person name="Manak J.R."/>
            <person name="Brown S.J."/>
        </authorList>
    </citation>
    <scope>GENOME REANNOTATION</scope>
    <source>
        <strain evidence="11 12">Georgia GA2</strain>
    </source>
</reference>
<evidence type="ECO:0000256" key="5">
    <source>
        <dbReference type="ARBA" id="ARBA00023136"/>
    </source>
</evidence>
<evidence type="ECO:0000313" key="11">
    <source>
        <dbReference type="EMBL" id="KYB29673.1"/>
    </source>
</evidence>